<organism evidence="2 3">
    <name type="scientific">Corynebacterium flavescens</name>
    <dbReference type="NCBI Taxonomy" id="28028"/>
    <lineage>
        <taxon>Bacteria</taxon>
        <taxon>Bacillati</taxon>
        <taxon>Actinomycetota</taxon>
        <taxon>Actinomycetes</taxon>
        <taxon>Mycobacteriales</taxon>
        <taxon>Corynebacteriaceae</taxon>
        <taxon>Corynebacterium</taxon>
    </lineage>
</organism>
<dbReference type="Pfam" id="PF00665">
    <property type="entry name" value="rve"/>
    <property type="match status" value="1"/>
</dbReference>
<proteinExistence type="predicted"/>
<sequence>MNISHESIYQALYVQGAGSLRQELKVEKALRSGRTSRIPRSRLAGVITRGNKSWVHGAEISLRPPQAEDRGIPGHWEGDLAIGKQGASALITLVERKSRFALIRRLSASHDSPTVISALIEMVSSLPTEVKTITWDQGSEMANVKDLKIAHPVDVFFADPHSP</sequence>
<dbReference type="PANTHER" id="PTHR10948">
    <property type="entry name" value="TRANSPOSASE"/>
    <property type="match status" value="1"/>
</dbReference>
<dbReference type="InterPro" id="IPR051917">
    <property type="entry name" value="Transposase-Integrase"/>
</dbReference>
<dbReference type="PANTHER" id="PTHR10948:SF23">
    <property type="entry name" value="TRANSPOSASE INSI FOR INSERTION SEQUENCE ELEMENT IS30A-RELATED"/>
    <property type="match status" value="1"/>
</dbReference>
<evidence type="ECO:0000313" key="2">
    <source>
        <dbReference type="EMBL" id="GEB98935.1"/>
    </source>
</evidence>
<dbReference type="InterPro" id="IPR001584">
    <property type="entry name" value="Integrase_cat-core"/>
</dbReference>
<dbReference type="EMBL" id="BJNB01000088">
    <property type="protein sequence ID" value="GEB98935.1"/>
    <property type="molecule type" value="Genomic_DNA"/>
</dbReference>
<feature type="domain" description="Integrase catalytic" evidence="1">
    <location>
        <begin position="60"/>
        <end position="163"/>
    </location>
</feature>
<dbReference type="InterPro" id="IPR053392">
    <property type="entry name" value="Transposase_IS30-like"/>
</dbReference>
<dbReference type="InterPro" id="IPR012337">
    <property type="entry name" value="RNaseH-like_sf"/>
</dbReference>
<evidence type="ECO:0000313" key="3">
    <source>
        <dbReference type="Proteomes" id="UP000315353"/>
    </source>
</evidence>
<dbReference type="GO" id="GO:0004803">
    <property type="term" value="F:transposase activity"/>
    <property type="evidence" value="ECO:0007669"/>
    <property type="project" value="TreeGrafter"/>
</dbReference>
<dbReference type="GO" id="GO:0015074">
    <property type="term" value="P:DNA integration"/>
    <property type="evidence" value="ECO:0007669"/>
    <property type="project" value="InterPro"/>
</dbReference>
<protein>
    <recommendedName>
        <fullName evidence="1">Integrase catalytic domain-containing protein</fullName>
    </recommendedName>
</protein>
<reference evidence="2 3" key="1">
    <citation type="submission" date="2019-06" db="EMBL/GenBank/DDBJ databases">
        <title>Whole genome shotgun sequence of Corynebacterium flavescens NBRC 14136.</title>
        <authorList>
            <person name="Hosoyama A."/>
            <person name="Uohara A."/>
            <person name="Ohji S."/>
            <person name="Ichikawa N."/>
        </authorList>
    </citation>
    <scope>NUCLEOTIDE SEQUENCE [LARGE SCALE GENOMIC DNA]</scope>
    <source>
        <strain evidence="2 3">NBRC 14136</strain>
    </source>
</reference>
<dbReference type="SUPFAM" id="SSF53098">
    <property type="entry name" value="Ribonuclease H-like"/>
    <property type="match status" value="1"/>
</dbReference>
<accession>A0AB73BAV5</accession>
<dbReference type="Proteomes" id="UP000315353">
    <property type="component" value="Unassembled WGS sequence"/>
</dbReference>
<dbReference type="NCBIfam" id="NF033563">
    <property type="entry name" value="transpos_IS30"/>
    <property type="match status" value="1"/>
</dbReference>
<gene>
    <name evidence="2" type="ORF">CFL01nite_24300</name>
</gene>
<dbReference type="GO" id="GO:0005829">
    <property type="term" value="C:cytosol"/>
    <property type="evidence" value="ECO:0007669"/>
    <property type="project" value="TreeGrafter"/>
</dbReference>
<dbReference type="GO" id="GO:0032196">
    <property type="term" value="P:transposition"/>
    <property type="evidence" value="ECO:0007669"/>
    <property type="project" value="TreeGrafter"/>
</dbReference>
<dbReference type="AlphaFoldDB" id="A0AB73BAV5"/>
<evidence type="ECO:0000259" key="1">
    <source>
        <dbReference type="PROSITE" id="PS50994"/>
    </source>
</evidence>
<dbReference type="PROSITE" id="PS50994">
    <property type="entry name" value="INTEGRASE"/>
    <property type="match status" value="1"/>
</dbReference>
<name>A0AB73BAV5_CORFL</name>
<comment type="caution">
    <text evidence="2">The sequence shown here is derived from an EMBL/GenBank/DDBJ whole genome shotgun (WGS) entry which is preliminary data.</text>
</comment>